<evidence type="ECO:0000259" key="3">
    <source>
        <dbReference type="Pfam" id="PF00144"/>
    </source>
</evidence>
<gene>
    <name evidence="4" type="ORF">AOQ84DRAFT_344761</name>
</gene>
<dbReference type="PANTHER" id="PTHR43283:SF17">
    <property type="entry name" value="(LOVD), PUTATIVE (AFU_ORTHOLOGUE AFUA_5G00920)-RELATED"/>
    <property type="match status" value="1"/>
</dbReference>
<sequence length="405" mass="44074">MDHFEKLLAEATAKGANGVSGVVVAVVDKEGNYVYKKTAGNKSLAEDAPPMDFDSTYAIASCTKLITSIAALQCVERGQITLDEPLDKLLPELAELPIIEAKANSAGTPPYTLKPAKKSITLRHLLTHTSGTSYEIMNPSLIAWRADRGEEPKMMIGKVVEGFSTPRTFEAGESWSYGTALDWAGLLVGRLNNSTFGEYVEQHIFGPLSMNSTTFHLEQKPHVRERLMAMSTRGSDGKLLPGPVRILADPAPEEIGGAGLYSSVPDYTRVLADLLKESPVVLKKETVDMMFTPQLAEGSGAHSALTEKEREIYSLMVGGMSSRGVKLNFGLGSLVVLDDIETPNYYKPKGTLTWSGLPNLVWAVNREKGLALFYATQIVPWGDEKSHTLTHAFETAAWKNLSKLA</sequence>
<protein>
    <submittedName>
        <fullName evidence="4">Beta-lactamase/transpeptidase-like protein</fullName>
    </submittedName>
</protein>
<keyword evidence="5" id="KW-1185">Reference proteome</keyword>
<dbReference type="AlphaFoldDB" id="A0A8E2JQA0"/>
<feature type="domain" description="Beta-lactamase-related" evidence="3">
    <location>
        <begin position="16"/>
        <end position="390"/>
    </location>
</feature>
<dbReference type="SUPFAM" id="SSF56601">
    <property type="entry name" value="beta-lactamase/transpeptidase-like"/>
    <property type="match status" value="1"/>
</dbReference>
<dbReference type="InterPro" id="IPR012338">
    <property type="entry name" value="Beta-lactam/transpept-like"/>
</dbReference>
<evidence type="ECO:0000313" key="5">
    <source>
        <dbReference type="Proteomes" id="UP000250140"/>
    </source>
</evidence>
<dbReference type="PANTHER" id="PTHR43283">
    <property type="entry name" value="BETA-LACTAMASE-RELATED"/>
    <property type="match status" value="1"/>
</dbReference>
<comment type="similarity">
    <text evidence="1">Belongs to the class-A beta-lactamase family.</text>
</comment>
<dbReference type="GO" id="GO:0016787">
    <property type="term" value="F:hydrolase activity"/>
    <property type="evidence" value="ECO:0007669"/>
    <property type="project" value="UniProtKB-KW"/>
</dbReference>
<evidence type="ECO:0000313" key="4">
    <source>
        <dbReference type="EMBL" id="OCL05447.1"/>
    </source>
</evidence>
<dbReference type="Gene3D" id="3.40.710.10">
    <property type="entry name" value="DD-peptidase/beta-lactamase superfamily"/>
    <property type="match status" value="1"/>
</dbReference>
<reference evidence="4 5" key="1">
    <citation type="journal article" date="2016" name="Nat. Commun.">
        <title>Ectomycorrhizal ecology is imprinted in the genome of the dominant symbiotic fungus Cenococcum geophilum.</title>
        <authorList>
            <consortium name="DOE Joint Genome Institute"/>
            <person name="Peter M."/>
            <person name="Kohler A."/>
            <person name="Ohm R.A."/>
            <person name="Kuo A."/>
            <person name="Krutzmann J."/>
            <person name="Morin E."/>
            <person name="Arend M."/>
            <person name="Barry K.W."/>
            <person name="Binder M."/>
            <person name="Choi C."/>
            <person name="Clum A."/>
            <person name="Copeland A."/>
            <person name="Grisel N."/>
            <person name="Haridas S."/>
            <person name="Kipfer T."/>
            <person name="LaButti K."/>
            <person name="Lindquist E."/>
            <person name="Lipzen A."/>
            <person name="Maire R."/>
            <person name="Meier B."/>
            <person name="Mihaltcheva S."/>
            <person name="Molinier V."/>
            <person name="Murat C."/>
            <person name="Poggeler S."/>
            <person name="Quandt C.A."/>
            <person name="Sperisen C."/>
            <person name="Tritt A."/>
            <person name="Tisserant E."/>
            <person name="Crous P.W."/>
            <person name="Henrissat B."/>
            <person name="Nehls U."/>
            <person name="Egli S."/>
            <person name="Spatafora J.W."/>
            <person name="Grigoriev I.V."/>
            <person name="Martin F.M."/>
        </authorList>
    </citation>
    <scope>NUCLEOTIDE SEQUENCE [LARGE SCALE GENOMIC DNA]</scope>
    <source>
        <strain evidence="4 5">CBS 207.34</strain>
    </source>
</reference>
<dbReference type="Pfam" id="PF00144">
    <property type="entry name" value="Beta-lactamase"/>
    <property type="match status" value="1"/>
</dbReference>
<accession>A0A8E2JQA0</accession>
<dbReference type="InterPro" id="IPR001466">
    <property type="entry name" value="Beta-lactam-related"/>
</dbReference>
<proteinExistence type="inferred from homology"/>
<dbReference type="Proteomes" id="UP000250140">
    <property type="component" value="Unassembled WGS sequence"/>
</dbReference>
<organism evidence="4 5">
    <name type="scientific">Glonium stellatum</name>
    <dbReference type="NCBI Taxonomy" id="574774"/>
    <lineage>
        <taxon>Eukaryota</taxon>
        <taxon>Fungi</taxon>
        <taxon>Dikarya</taxon>
        <taxon>Ascomycota</taxon>
        <taxon>Pezizomycotina</taxon>
        <taxon>Dothideomycetes</taxon>
        <taxon>Pleosporomycetidae</taxon>
        <taxon>Gloniales</taxon>
        <taxon>Gloniaceae</taxon>
        <taxon>Glonium</taxon>
    </lineage>
</organism>
<name>A0A8E2JQA0_9PEZI</name>
<keyword evidence="2" id="KW-0378">Hydrolase</keyword>
<evidence type="ECO:0000256" key="1">
    <source>
        <dbReference type="ARBA" id="ARBA00009009"/>
    </source>
</evidence>
<evidence type="ECO:0000256" key="2">
    <source>
        <dbReference type="ARBA" id="ARBA00022801"/>
    </source>
</evidence>
<dbReference type="OrthoDB" id="428260at2759"/>
<dbReference type="InterPro" id="IPR050789">
    <property type="entry name" value="Diverse_Enzym_Activities"/>
</dbReference>
<dbReference type="EMBL" id="KV750285">
    <property type="protein sequence ID" value="OCL05447.1"/>
    <property type="molecule type" value="Genomic_DNA"/>
</dbReference>